<dbReference type="AlphaFoldDB" id="A0A315EC26"/>
<reference evidence="1 2" key="1">
    <citation type="submission" date="2017-04" db="EMBL/GenBank/DDBJ databases">
        <title>Unexpected and diverse lifestyles within the genus Limnohabitans.</title>
        <authorList>
            <person name="Kasalicky V."/>
            <person name="Mehrshad M."/>
            <person name="Andrei S.-A."/>
            <person name="Salcher M."/>
            <person name="Kratochvilova H."/>
            <person name="Simek K."/>
            <person name="Ghai R."/>
        </authorList>
    </citation>
    <scope>NUCLEOTIDE SEQUENCE [LARGE SCALE GENOMIC DNA]</scope>
    <source>
        <strain evidence="1 2">II-B4</strain>
    </source>
</reference>
<keyword evidence="2" id="KW-1185">Reference proteome</keyword>
<evidence type="ECO:0000313" key="2">
    <source>
        <dbReference type="Proteomes" id="UP000250790"/>
    </source>
</evidence>
<comment type="caution">
    <text evidence="1">The sequence shown here is derived from an EMBL/GenBank/DDBJ whole genome shotgun (WGS) entry which is preliminary data.</text>
</comment>
<sequence length="64" mass="7354">MLALLRFWGQKSSVCVFFAWVLHLRLTVLEPSAQTEKRFFESGQGLAECWQAFPSTPPKNEKPL</sequence>
<dbReference type="EMBL" id="NESN01000001">
    <property type="protein sequence ID" value="PUE55526.1"/>
    <property type="molecule type" value="Genomic_DNA"/>
</dbReference>
<proteinExistence type="predicted"/>
<name>A0A315EC26_9BURK</name>
<dbReference type="Proteomes" id="UP000250790">
    <property type="component" value="Unassembled WGS sequence"/>
</dbReference>
<organism evidence="1 2">
    <name type="scientific">Limnohabitans parvus II-B4</name>
    <dbReference type="NCBI Taxonomy" id="1293052"/>
    <lineage>
        <taxon>Bacteria</taxon>
        <taxon>Pseudomonadati</taxon>
        <taxon>Pseudomonadota</taxon>
        <taxon>Betaproteobacteria</taxon>
        <taxon>Burkholderiales</taxon>
        <taxon>Comamonadaceae</taxon>
        <taxon>Limnohabitans</taxon>
    </lineage>
</organism>
<evidence type="ECO:0000313" key="1">
    <source>
        <dbReference type="EMBL" id="PUE55526.1"/>
    </source>
</evidence>
<protein>
    <submittedName>
        <fullName evidence="1">Uncharacterized protein</fullName>
    </submittedName>
</protein>
<accession>A0A315EC26</accession>
<gene>
    <name evidence="1" type="ORF">B9Z37_02915</name>
</gene>